<gene>
    <name evidence="1" type="ORF">GSOID_T00028069001</name>
</gene>
<protein>
    <submittedName>
        <fullName evidence="1">Uncharacterized protein</fullName>
    </submittedName>
</protein>
<dbReference type="Proteomes" id="UP000011014">
    <property type="component" value="Unassembled WGS sequence"/>
</dbReference>
<evidence type="ECO:0000313" key="1">
    <source>
        <dbReference type="EMBL" id="CBY43469.1"/>
    </source>
</evidence>
<dbReference type="AlphaFoldDB" id="E4Z6Z1"/>
<organism evidence="1">
    <name type="scientific">Oikopleura dioica</name>
    <name type="common">Tunicate</name>
    <dbReference type="NCBI Taxonomy" id="34765"/>
    <lineage>
        <taxon>Eukaryota</taxon>
        <taxon>Metazoa</taxon>
        <taxon>Chordata</taxon>
        <taxon>Tunicata</taxon>
        <taxon>Appendicularia</taxon>
        <taxon>Copelata</taxon>
        <taxon>Oikopleuridae</taxon>
        <taxon>Oikopleura</taxon>
    </lineage>
</organism>
<accession>E4Z6Z1</accession>
<proteinExistence type="predicted"/>
<dbReference type="EMBL" id="FN658270">
    <property type="protein sequence ID" value="CBY43469.1"/>
    <property type="molecule type" value="Genomic_DNA"/>
</dbReference>
<sequence>REASLRLSFKLDLVSVACSFFNTVRFTYRLAAVSSNGCSFERLATDGGFFELVGCHMEGDKSKLQTANEMLPGVFRTTDDHALYPEGFPTGGQCVKVRCPGKPSVYSSERIGCYDGEWMPLLHTPGIGFVPQFNVEVNFPSCDFSNDNKL</sequence>
<name>E4Z6Z1_OIKDI</name>
<reference evidence="1" key="1">
    <citation type="journal article" date="2010" name="Science">
        <title>Plasticity of animal genome architecture unmasked by rapid evolution of a pelagic tunicate.</title>
        <authorList>
            <person name="Denoeud F."/>
            <person name="Henriet S."/>
            <person name="Mungpakdee S."/>
            <person name="Aury J.M."/>
            <person name="Da Silva C."/>
            <person name="Brinkmann H."/>
            <person name="Mikhaleva J."/>
            <person name="Olsen L.C."/>
            <person name="Jubin C."/>
            <person name="Canestro C."/>
            <person name="Bouquet J.M."/>
            <person name="Danks G."/>
            <person name="Poulain J."/>
            <person name="Campsteijn C."/>
            <person name="Adamski M."/>
            <person name="Cross I."/>
            <person name="Yadetie F."/>
            <person name="Muffato M."/>
            <person name="Louis A."/>
            <person name="Butcher S."/>
            <person name="Tsagkogeorga G."/>
            <person name="Konrad A."/>
            <person name="Singh S."/>
            <person name="Jensen M.F."/>
            <person name="Cong E.H."/>
            <person name="Eikeseth-Otteraa H."/>
            <person name="Noel B."/>
            <person name="Anthouard V."/>
            <person name="Porcel B.M."/>
            <person name="Kachouri-Lafond R."/>
            <person name="Nishino A."/>
            <person name="Ugolini M."/>
            <person name="Chourrout P."/>
            <person name="Nishida H."/>
            <person name="Aasland R."/>
            <person name="Huzurbazar S."/>
            <person name="Westhof E."/>
            <person name="Delsuc F."/>
            <person name="Lehrach H."/>
            <person name="Reinhardt R."/>
            <person name="Weissenbach J."/>
            <person name="Roy S.W."/>
            <person name="Artiguenave F."/>
            <person name="Postlethwait J.H."/>
            <person name="Manak J.R."/>
            <person name="Thompson E.M."/>
            <person name="Jaillon O."/>
            <person name="Du Pasquier L."/>
            <person name="Boudinot P."/>
            <person name="Liberles D.A."/>
            <person name="Volff J.N."/>
            <person name="Philippe H."/>
            <person name="Lenhard B."/>
            <person name="Roest Crollius H."/>
            <person name="Wincker P."/>
            <person name="Chourrout D."/>
        </authorList>
    </citation>
    <scope>NUCLEOTIDE SEQUENCE [LARGE SCALE GENOMIC DNA]</scope>
</reference>
<feature type="non-terminal residue" evidence="1">
    <location>
        <position position="1"/>
    </location>
</feature>